<evidence type="ECO:0000313" key="1">
    <source>
        <dbReference type="EMBL" id="ABD11080.1"/>
    </source>
</evidence>
<gene>
    <name evidence="1" type="ordered locus">Francci3_1704</name>
</gene>
<accession>Q2JCB2</accession>
<dbReference type="Proteomes" id="UP000001937">
    <property type="component" value="Chromosome"/>
</dbReference>
<dbReference type="STRING" id="106370.Francci3_1704"/>
<dbReference type="HOGENOM" id="CLU_1313901_0_0_11"/>
<sequence>MPETGRTLLMLAESIAAELGDDWKTETGHWPQDAFLVRTSNPACKIHVTMGRVYSKRDKIEISGVYPTRASEYRTGRAPRDRTYAAPDKSAPAIARQIERYVLPGYEAELARVCEILDDRRRAQQRAEEIARAVMGAFGLPWEGLDPTADEYKRDRWKPVASFWRHPHNMIWNFSAEPAHSGEVDFKFSAHPKHAVKIAEFLASLPPLE</sequence>
<dbReference type="RefSeq" id="WP_011436142.1">
    <property type="nucleotide sequence ID" value="NC_007777.1"/>
</dbReference>
<evidence type="ECO:0000313" key="2">
    <source>
        <dbReference type="Proteomes" id="UP000001937"/>
    </source>
</evidence>
<keyword evidence="2" id="KW-1185">Reference proteome</keyword>
<protein>
    <submittedName>
        <fullName evidence="1">Uncharacterized protein</fullName>
    </submittedName>
</protein>
<dbReference type="AlphaFoldDB" id="Q2JCB2"/>
<dbReference type="OrthoDB" id="3215629at2"/>
<proteinExistence type="predicted"/>
<dbReference type="KEGG" id="fra:Francci3_1704"/>
<reference evidence="1 2" key="1">
    <citation type="journal article" date="2007" name="Genome Res.">
        <title>Genome characteristics of facultatively symbiotic Frankia sp. strains reflect host range and host plant biogeography.</title>
        <authorList>
            <person name="Normand P."/>
            <person name="Lapierre P."/>
            <person name="Tisa L.S."/>
            <person name="Gogarten J.P."/>
            <person name="Alloisio N."/>
            <person name="Bagnarol E."/>
            <person name="Bassi C.A."/>
            <person name="Berry A.M."/>
            <person name="Bickhart D.M."/>
            <person name="Choisne N."/>
            <person name="Couloux A."/>
            <person name="Cournoyer B."/>
            <person name="Cruveiller S."/>
            <person name="Daubin V."/>
            <person name="Demange N."/>
            <person name="Francino M.P."/>
            <person name="Goltsman E."/>
            <person name="Huang Y."/>
            <person name="Kopp O.R."/>
            <person name="Labarre L."/>
            <person name="Lapidus A."/>
            <person name="Lavire C."/>
            <person name="Marechal J."/>
            <person name="Martinez M."/>
            <person name="Mastronunzio J.E."/>
            <person name="Mullin B.C."/>
            <person name="Niemann J."/>
            <person name="Pujic P."/>
            <person name="Rawnsley T."/>
            <person name="Rouy Z."/>
            <person name="Schenowitz C."/>
            <person name="Sellstedt A."/>
            <person name="Tavares F."/>
            <person name="Tomkins J.P."/>
            <person name="Vallenet D."/>
            <person name="Valverde C."/>
            <person name="Wall L.G."/>
            <person name="Wang Y."/>
            <person name="Medigue C."/>
            <person name="Benson D.R."/>
        </authorList>
    </citation>
    <scope>NUCLEOTIDE SEQUENCE [LARGE SCALE GENOMIC DNA]</scope>
    <source>
        <strain evidence="2">DSM 45818 / CECT 9043 / CcI3</strain>
    </source>
</reference>
<name>Q2JCB2_FRACC</name>
<organism evidence="1 2">
    <name type="scientific">Frankia casuarinae (strain DSM 45818 / CECT 9043 / HFP020203 / CcI3)</name>
    <dbReference type="NCBI Taxonomy" id="106370"/>
    <lineage>
        <taxon>Bacteria</taxon>
        <taxon>Bacillati</taxon>
        <taxon>Actinomycetota</taxon>
        <taxon>Actinomycetes</taxon>
        <taxon>Frankiales</taxon>
        <taxon>Frankiaceae</taxon>
        <taxon>Frankia</taxon>
    </lineage>
</organism>
<dbReference type="EMBL" id="CP000249">
    <property type="protein sequence ID" value="ABD11080.1"/>
    <property type="molecule type" value="Genomic_DNA"/>
</dbReference>